<dbReference type="STRING" id="223786.SAMN05216234_1485"/>
<dbReference type="PANTHER" id="PTHR30595:SF6">
    <property type="entry name" value="SCHLAFEN ALBA-2 DOMAIN-CONTAINING PROTEIN"/>
    <property type="match status" value="1"/>
</dbReference>
<dbReference type="InterPro" id="IPR038475">
    <property type="entry name" value="RecG_C_sf"/>
</dbReference>
<keyword evidence="3" id="KW-1185">Reference proteome</keyword>
<dbReference type="InterPro" id="IPR038461">
    <property type="entry name" value="Schlafen_AlbA_2_dom_sf"/>
</dbReference>
<dbReference type="AlphaFoldDB" id="A0A1I5TTE6"/>
<dbReference type="Gene3D" id="3.30.950.30">
    <property type="entry name" value="Schlafen, AAA domain"/>
    <property type="match status" value="1"/>
</dbReference>
<dbReference type="PANTHER" id="PTHR30595">
    <property type="entry name" value="GLPR-RELATED TRANSCRIPTIONAL REPRESSOR"/>
    <property type="match status" value="1"/>
</dbReference>
<dbReference type="EMBL" id="FOXB01000048">
    <property type="protein sequence ID" value="SFP86340.1"/>
    <property type="molecule type" value="Genomic_DNA"/>
</dbReference>
<name>A0A1I5TTE6_9BACT</name>
<dbReference type="Pfam" id="PF13749">
    <property type="entry name" value="HATPase_c_4"/>
    <property type="match status" value="1"/>
</dbReference>
<dbReference type="Gene3D" id="3.30.565.60">
    <property type="match status" value="1"/>
</dbReference>
<dbReference type="RefSeq" id="WP_092913919.1">
    <property type="nucleotide sequence ID" value="NZ_FOXB01000048.1"/>
</dbReference>
<evidence type="ECO:0000259" key="1">
    <source>
        <dbReference type="Pfam" id="PF04326"/>
    </source>
</evidence>
<dbReference type="OrthoDB" id="9789524at2"/>
<reference evidence="2 3" key="1">
    <citation type="submission" date="2016-10" db="EMBL/GenBank/DDBJ databases">
        <authorList>
            <person name="de Groot N.N."/>
        </authorList>
    </citation>
    <scope>NUCLEOTIDE SEQUENCE [LARGE SCALE GENOMIC DNA]</scope>
    <source>
        <strain evidence="2 3">EP1-55-1</strain>
    </source>
</reference>
<evidence type="ECO:0000313" key="2">
    <source>
        <dbReference type="EMBL" id="SFP86340.1"/>
    </source>
</evidence>
<dbReference type="Proteomes" id="UP000199227">
    <property type="component" value="Unassembled WGS sequence"/>
</dbReference>
<gene>
    <name evidence="2" type="ORF">SAMN05216234_1485</name>
</gene>
<evidence type="ECO:0000313" key="3">
    <source>
        <dbReference type="Proteomes" id="UP000199227"/>
    </source>
</evidence>
<dbReference type="Pfam" id="PF04326">
    <property type="entry name" value="SLFN_AlbA_2"/>
    <property type="match status" value="1"/>
</dbReference>
<accession>A0A1I5TTE6</accession>
<sequence length="489" mass="56486">MSVDRSDEFIISLIQELLKQPNETEWLEFKHNNKTPQLIGEYISALSNSAALNGKTNAYMVWGIDDKTHKILGTTFKPSVTKNGGEALENWLLRLLEPKIDFKFYEVKIDDNDVVLLEIAPAYRHPVRFNGVEYIRLSSHKKKLKELPEKERELWRVFDKIPFEKQVAVDNLDESEVLGYLEYVSYFDLIGLPLPENRKAIIESLESNELICKSQNGKYSITNLGAILFAKDLYSFNHLRRKAIRVIQYKDNSKLETIKEKEIRKGYAVGFEGLIEYINSILPSNEVIGKAFRKTIQMYPELSIRELVANAIIHQDFSQTGNSVMIEIYSNRIEITNPGEPLVDTDRFLDTPPKSRNEILASFMRRINICEERGSGVDKVVAETELYQLPAPIFRATNGYTISILFAHKELKDMNRLDRVRACYLHCCLRYIQNDFMTNTSLRERFGIEVKNRSMVSKIINETIKDGKIVIYDDTVGTKAREYIPSWAK</sequence>
<feature type="domain" description="Schlafen AlbA-2" evidence="1">
    <location>
        <begin position="23"/>
        <end position="144"/>
    </location>
</feature>
<protein>
    <submittedName>
        <fullName evidence="2">Predicted transcriptional regulator, contains HTH domain</fullName>
    </submittedName>
</protein>
<proteinExistence type="predicted"/>
<dbReference type="InterPro" id="IPR007421">
    <property type="entry name" value="Schlafen_AlbA_2_dom"/>
</dbReference>
<organism evidence="2 3">
    <name type="scientific">Hydrogenimonas thermophila</name>
    <dbReference type="NCBI Taxonomy" id="223786"/>
    <lineage>
        <taxon>Bacteria</taxon>
        <taxon>Pseudomonadati</taxon>
        <taxon>Campylobacterota</taxon>
        <taxon>Epsilonproteobacteria</taxon>
        <taxon>Campylobacterales</taxon>
        <taxon>Hydrogenimonadaceae</taxon>
        <taxon>Hydrogenimonas</taxon>
    </lineage>
</organism>